<feature type="transmembrane region" description="Helical" evidence="5">
    <location>
        <begin position="268"/>
        <end position="285"/>
    </location>
</feature>
<feature type="transmembrane region" description="Helical" evidence="5">
    <location>
        <begin position="237"/>
        <end position="256"/>
    </location>
</feature>
<keyword evidence="2 5" id="KW-0812">Transmembrane</keyword>
<protein>
    <recommendedName>
        <fullName evidence="6">O-antigen ligase-related domain-containing protein</fullName>
    </recommendedName>
</protein>
<keyword evidence="3 5" id="KW-1133">Transmembrane helix</keyword>
<evidence type="ECO:0000256" key="3">
    <source>
        <dbReference type="ARBA" id="ARBA00022989"/>
    </source>
</evidence>
<dbReference type="Proteomes" id="UP000029223">
    <property type="component" value="Unassembled WGS sequence"/>
</dbReference>
<feature type="domain" description="O-antigen ligase-related" evidence="6">
    <location>
        <begin position="86"/>
        <end position="243"/>
    </location>
</feature>
<evidence type="ECO:0000256" key="4">
    <source>
        <dbReference type="ARBA" id="ARBA00023136"/>
    </source>
</evidence>
<keyword evidence="4 5" id="KW-0472">Membrane</keyword>
<feature type="transmembrane region" description="Helical" evidence="5">
    <location>
        <begin position="85"/>
        <end position="114"/>
    </location>
</feature>
<accession>A0ABQ0J5Z5</accession>
<feature type="transmembrane region" description="Helical" evidence="5">
    <location>
        <begin position="15"/>
        <end position="35"/>
    </location>
</feature>
<dbReference type="EMBL" id="BBMS01000003">
    <property type="protein sequence ID" value="GAL24188.1"/>
    <property type="molecule type" value="Genomic_DNA"/>
</dbReference>
<comment type="caution">
    <text evidence="7">The sequence shown here is derived from an EMBL/GenBank/DDBJ whole genome shotgun (WGS) entry which is preliminary data.</text>
</comment>
<feature type="transmembrane region" description="Helical" evidence="5">
    <location>
        <begin position="120"/>
        <end position="138"/>
    </location>
</feature>
<evidence type="ECO:0000256" key="1">
    <source>
        <dbReference type="ARBA" id="ARBA00004141"/>
    </source>
</evidence>
<sequence>MSLFFLQFKTVRTSAFYSLLLGGVVACSYALYLWLQMHAAGGSGRVDSFWDYGRWGEFLCYFLMLLTPLLFSVEIKKRKALFLGCYVLAFVALLISGMRGPLLAVICVTGLYFILFNRRFLVPFLFLFVAMLGVIYIVAPSIIEFSISMFLSIFDFTHLSNLARFHMWFYALEFFHYNLTHDLRALLFGSGFENLLSTFTSYMDATNQSTTLVTATSGEASFSDHHNAILNVLNRMGLVYLLGLLASGYVVVSTLLRKLRQAPANPWYQSAFTVLLAYFIVGIFYSNELNYQTLMAAFMCVLAVRFGDAELKQESQTHV</sequence>
<comment type="subcellular location">
    <subcellularLocation>
        <location evidence="1">Membrane</location>
        <topology evidence="1">Multi-pass membrane protein</topology>
    </subcellularLocation>
</comment>
<evidence type="ECO:0000259" key="6">
    <source>
        <dbReference type="Pfam" id="PF04932"/>
    </source>
</evidence>
<feature type="transmembrane region" description="Helical" evidence="5">
    <location>
        <begin position="55"/>
        <end position="73"/>
    </location>
</feature>
<dbReference type="PANTHER" id="PTHR37422">
    <property type="entry name" value="TEICHURONIC ACID BIOSYNTHESIS PROTEIN TUAE"/>
    <property type="match status" value="1"/>
</dbReference>
<dbReference type="InterPro" id="IPR051533">
    <property type="entry name" value="WaaL-like"/>
</dbReference>
<organism evidence="7 8">
    <name type="scientific">Vibrio variabilis</name>
    <dbReference type="NCBI Taxonomy" id="990271"/>
    <lineage>
        <taxon>Bacteria</taxon>
        <taxon>Pseudomonadati</taxon>
        <taxon>Pseudomonadota</taxon>
        <taxon>Gammaproteobacteria</taxon>
        <taxon>Vibrionales</taxon>
        <taxon>Vibrionaceae</taxon>
        <taxon>Vibrio</taxon>
    </lineage>
</organism>
<evidence type="ECO:0000256" key="5">
    <source>
        <dbReference type="SAM" id="Phobius"/>
    </source>
</evidence>
<dbReference type="InterPro" id="IPR007016">
    <property type="entry name" value="O-antigen_ligase-rel_domated"/>
</dbReference>
<dbReference type="PANTHER" id="PTHR37422:SF13">
    <property type="entry name" value="LIPOPOLYSACCHARIDE BIOSYNTHESIS PROTEIN PA4999-RELATED"/>
    <property type="match status" value="1"/>
</dbReference>
<keyword evidence="8" id="KW-1185">Reference proteome</keyword>
<gene>
    <name evidence="7" type="ORF">JCM19239_3891</name>
</gene>
<name>A0ABQ0J5Z5_9VIBR</name>
<evidence type="ECO:0000313" key="8">
    <source>
        <dbReference type="Proteomes" id="UP000029223"/>
    </source>
</evidence>
<evidence type="ECO:0000256" key="2">
    <source>
        <dbReference type="ARBA" id="ARBA00022692"/>
    </source>
</evidence>
<proteinExistence type="predicted"/>
<dbReference type="Pfam" id="PF04932">
    <property type="entry name" value="Wzy_C"/>
    <property type="match status" value="1"/>
</dbReference>
<reference evidence="8" key="1">
    <citation type="submission" date="2014-09" db="EMBL/GenBank/DDBJ databases">
        <title>Vibrio variabilis JCM 19239. (C206) whole genome shotgun sequence.</title>
        <authorList>
            <person name="Sawabe T."/>
            <person name="Meirelles P."/>
            <person name="Nakanishi M."/>
            <person name="Sayaka M."/>
            <person name="Hattori M."/>
            <person name="Ohkuma M."/>
        </authorList>
    </citation>
    <scope>NUCLEOTIDE SEQUENCE [LARGE SCALE GENOMIC DNA]</scope>
    <source>
        <strain evidence="8">JCM 19239</strain>
    </source>
</reference>
<evidence type="ECO:0000313" key="7">
    <source>
        <dbReference type="EMBL" id="GAL24188.1"/>
    </source>
</evidence>